<sequence>MQAAVTVATSRVGLGLLTGDGGVRTVQSFDRGCDRRYRVLSAHKDEENHFRILSSSDAILSVDTDNFLPQESWVLAYTLTADNQVDDLFVAPIIDRREGNPGELVLGPEYHLEGAPPSGGGFQPTDEGLPMFDEDDEDGIGAAGAV</sequence>
<evidence type="ECO:0000313" key="3">
    <source>
        <dbReference type="EMBL" id="RWU84079.1"/>
    </source>
</evidence>
<reference evidence="2 4" key="2">
    <citation type="journal article" date="2012" name="J. Bacteriol.">
        <title>Genome Sequence of Janibacter hoylei MTCC8307, Isolated from the Stratospheric Air.</title>
        <authorList>
            <person name="Pawar S.P."/>
            <person name="Dhotre D.P."/>
            <person name="Shetty S.A."/>
            <person name="Chowdhury S.P."/>
            <person name="Chaudhari B.L."/>
            <person name="Shouche Y.S."/>
        </authorList>
    </citation>
    <scope>NUCLEOTIDE SEQUENCE [LARGE SCALE GENOMIC DNA]</scope>
    <source>
        <strain evidence="2 4">PVAS-1</strain>
    </source>
</reference>
<organism evidence="2 4">
    <name type="scientific">Janibacter hoylei PVAS-1</name>
    <dbReference type="NCBI Taxonomy" id="1210046"/>
    <lineage>
        <taxon>Bacteria</taxon>
        <taxon>Bacillati</taxon>
        <taxon>Actinomycetota</taxon>
        <taxon>Actinomycetes</taxon>
        <taxon>Micrococcales</taxon>
        <taxon>Intrasporangiaceae</taxon>
        <taxon>Janibacter</taxon>
    </lineage>
</organism>
<name>K1DZQ5_9MICO</name>
<dbReference type="AlphaFoldDB" id="K1DZQ5"/>
<evidence type="ECO:0000313" key="4">
    <source>
        <dbReference type="Proteomes" id="UP000004474"/>
    </source>
</evidence>
<dbReference type="Proteomes" id="UP000004474">
    <property type="component" value="Unassembled WGS sequence"/>
</dbReference>
<evidence type="ECO:0000256" key="1">
    <source>
        <dbReference type="SAM" id="MobiDB-lite"/>
    </source>
</evidence>
<evidence type="ECO:0000313" key="5">
    <source>
        <dbReference type="Proteomes" id="UP000288711"/>
    </source>
</evidence>
<dbReference type="EMBL" id="PIPF01000006">
    <property type="protein sequence ID" value="RWU84079.1"/>
    <property type="molecule type" value="Genomic_DNA"/>
</dbReference>
<reference evidence="3 5" key="1">
    <citation type="journal article" date="2009" name="Int. J. Syst. Evol. Microbiol.">
        <title>Janibacter hoylei sp. nov., Bacillus isronensis sp. nov. and Bacillus aryabhattai sp. nov., isolated from cryotubes used for collecting air from the upper atmosphere.</title>
        <authorList>
            <person name="Shivaji S."/>
            <person name="Chaturvedi P."/>
            <person name="Begum Z."/>
            <person name="Pindi P.K."/>
            <person name="Manorama R."/>
            <person name="Padmanaban D.A."/>
            <person name="Shouche Y.S."/>
            <person name="Pawar S."/>
            <person name="Vaishampayan P."/>
            <person name="Dutt C.B."/>
            <person name="Datta G.N."/>
            <person name="Manchanda R.K."/>
            <person name="Rao U.R."/>
            <person name="Bhargava P.M."/>
            <person name="Narlikar J.V."/>
        </authorList>
    </citation>
    <scope>NUCLEOTIDE SEQUENCE [LARGE SCALE GENOMIC DNA]</scope>
    <source>
        <strain evidence="3 5">PVAS-1</strain>
    </source>
</reference>
<gene>
    <name evidence="2" type="ORF">B277_04954</name>
    <name evidence="3" type="ORF">CWN80_06790</name>
</gene>
<reference evidence="3" key="3">
    <citation type="submission" date="2017-11" db="EMBL/GenBank/DDBJ databases">
        <authorList>
            <person name="Seuylemezian A."/>
            <person name="Cooper K."/>
            <person name="Vaishampayan P."/>
        </authorList>
    </citation>
    <scope>NUCLEOTIDE SEQUENCE</scope>
    <source>
        <strain evidence="3">PVAS-1</strain>
    </source>
</reference>
<feature type="region of interest" description="Disordered" evidence="1">
    <location>
        <begin position="114"/>
        <end position="146"/>
    </location>
</feature>
<dbReference type="PATRIC" id="fig|1210046.3.peg.959"/>
<protein>
    <submittedName>
        <fullName evidence="2">Uncharacterized protein</fullName>
    </submittedName>
</protein>
<dbReference type="Proteomes" id="UP000288711">
    <property type="component" value="Unassembled WGS sequence"/>
</dbReference>
<keyword evidence="5" id="KW-1185">Reference proteome</keyword>
<dbReference type="EMBL" id="ALWX01000019">
    <property type="protein sequence ID" value="EKA61864.1"/>
    <property type="molecule type" value="Genomic_DNA"/>
</dbReference>
<proteinExistence type="predicted"/>
<comment type="caution">
    <text evidence="2">The sequence shown here is derived from an EMBL/GenBank/DDBJ whole genome shotgun (WGS) entry which is preliminary data.</text>
</comment>
<dbReference type="eggNOG" id="ENOG5031VD0">
    <property type="taxonomic scope" value="Bacteria"/>
</dbReference>
<evidence type="ECO:0000313" key="2">
    <source>
        <dbReference type="EMBL" id="EKA61864.1"/>
    </source>
</evidence>
<accession>K1DZQ5</accession>